<keyword evidence="3" id="KW-1185">Reference proteome</keyword>
<protein>
    <recommendedName>
        <fullName evidence="4">Reverse transcriptase RNase H-like domain-containing protein</fullName>
    </recommendedName>
</protein>
<comment type="caution">
    <text evidence="2">The sequence shown here is derived from an EMBL/GenBank/DDBJ whole genome shotgun (WGS) entry which is preliminary data.</text>
</comment>
<reference evidence="2 3" key="1">
    <citation type="journal article" date="2018" name="Sci. Rep.">
        <title>Genome sequence of the cauliflower mushroom Sparassis crispa (Hanabiratake) and its association with beneficial usage.</title>
        <authorList>
            <person name="Kiyama R."/>
            <person name="Furutani Y."/>
            <person name="Kawaguchi K."/>
            <person name="Nakanishi T."/>
        </authorList>
    </citation>
    <scope>NUCLEOTIDE SEQUENCE [LARGE SCALE GENOMIC DNA]</scope>
</reference>
<evidence type="ECO:0000256" key="1">
    <source>
        <dbReference type="SAM" id="MobiDB-lite"/>
    </source>
</evidence>
<accession>A0A401GT93</accession>
<dbReference type="AlphaFoldDB" id="A0A401GT93"/>
<dbReference type="GeneID" id="38782317"/>
<name>A0A401GT93_9APHY</name>
<dbReference type="STRING" id="139825.A0A401GT93"/>
<dbReference type="EMBL" id="BFAD01000007">
    <property type="protein sequence ID" value="GBE85400.1"/>
    <property type="molecule type" value="Genomic_DNA"/>
</dbReference>
<evidence type="ECO:0000313" key="3">
    <source>
        <dbReference type="Proteomes" id="UP000287166"/>
    </source>
</evidence>
<feature type="region of interest" description="Disordered" evidence="1">
    <location>
        <begin position="67"/>
        <end position="87"/>
    </location>
</feature>
<evidence type="ECO:0000313" key="2">
    <source>
        <dbReference type="EMBL" id="GBE85400.1"/>
    </source>
</evidence>
<sequence>MEQQSRHRTVRIYVIGVANLVIEVDVKYIKGMLNNPNIQPNATINRWITGILLFDFRLVHVPGSRHTGADGLSHHPRANEDPEEDDDFEQWLDEANAFTIDAANSGIMCEGWRHACAPGTVLTGLSARTPDVAVYTSAPEDVEIP</sequence>
<dbReference type="RefSeq" id="XP_027616313.1">
    <property type="nucleotide sequence ID" value="XM_027760512.1"/>
</dbReference>
<dbReference type="InParanoid" id="A0A401GT93"/>
<proteinExistence type="predicted"/>
<organism evidence="2 3">
    <name type="scientific">Sparassis crispa</name>
    <dbReference type="NCBI Taxonomy" id="139825"/>
    <lineage>
        <taxon>Eukaryota</taxon>
        <taxon>Fungi</taxon>
        <taxon>Dikarya</taxon>
        <taxon>Basidiomycota</taxon>
        <taxon>Agaricomycotina</taxon>
        <taxon>Agaricomycetes</taxon>
        <taxon>Polyporales</taxon>
        <taxon>Sparassidaceae</taxon>
        <taxon>Sparassis</taxon>
    </lineage>
</organism>
<dbReference type="OrthoDB" id="3037028at2759"/>
<dbReference type="Proteomes" id="UP000287166">
    <property type="component" value="Unassembled WGS sequence"/>
</dbReference>
<gene>
    <name evidence="2" type="ORF">SCP_0705870</name>
</gene>
<evidence type="ECO:0008006" key="4">
    <source>
        <dbReference type="Google" id="ProtNLM"/>
    </source>
</evidence>